<proteinExistence type="predicted"/>
<dbReference type="Proteomes" id="UP000509770">
    <property type="component" value="Segment"/>
</dbReference>
<dbReference type="Pfam" id="PF00940">
    <property type="entry name" value="RNA_pol"/>
    <property type="match status" value="1"/>
</dbReference>
<dbReference type="InterPro" id="IPR046950">
    <property type="entry name" value="DNA-dir_Rpol_C_phage-type"/>
</dbReference>
<keyword evidence="3" id="KW-1185">Reference proteome</keyword>
<feature type="domain" description="DNA-directed RNA polymerase C-terminal" evidence="1">
    <location>
        <begin position="331"/>
        <end position="622"/>
    </location>
</feature>
<reference evidence="2" key="1">
    <citation type="submission" date="2019-07" db="EMBL/GenBank/DDBJ databases">
        <authorList>
            <person name="Lin J."/>
            <person name="Cucic S."/>
            <person name="Klem A."/>
            <person name="Kropinski A."/>
            <person name="Anany H."/>
        </authorList>
    </citation>
    <scope>NUCLEOTIDE SEQUENCE [LARGE SCALE GENOMIC DNA]</scope>
</reference>
<evidence type="ECO:0000313" key="2">
    <source>
        <dbReference type="EMBL" id="QEM42972.1"/>
    </source>
</evidence>
<evidence type="ECO:0000313" key="3">
    <source>
        <dbReference type="Proteomes" id="UP000509770"/>
    </source>
</evidence>
<evidence type="ECO:0000259" key="1">
    <source>
        <dbReference type="Pfam" id="PF00940"/>
    </source>
</evidence>
<organism evidence="2 3">
    <name type="scientific">Escherichia phage vB_EcoM_4HA13</name>
    <dbReference type="NCBI Taxonomy" id="2601675"/>
    <lineage>
        <taxon>Viruses</taxon>
        <taxon>Duplodnaviria</taxon>
        <taxon>Heunggongvirae</taxon>
        <taxon>Uroviricota</taxon>
        <taxon>Caudoviricetes</taxon>
        <taxon>Chaseviridae</taxon>
        <taxon>Cleopatravirinae</taxon>
        <taxon>Sabourvirus</taxon>
        <taxon>Sabourvirus sv4HA13</taxon>
    </lineage>
</organism>
<sequence length="647" mass="73097">MTTITTQTMKSVVPSIAALVYRAKEKQQYMEPHTCALAALAIFHMMTMFTRDDVIPAVSMVELANASIKKANSSNNDMKQYHYVDPSINLIGLAKHFGFLNMNEDKSFQQTEAWVELVTTKDTSIPFTTPVTAENRRKPYVKGGKVKPSKLLRNTINFLQSTEYHVDGQMVAVIKKMLKMKQFAGEVMPVAVKQEEHVWNAALNMVIQDTLFSDYFADNRGRLYHVACAGPNPQSSDFARCLYSHNIENFVNKLNEDGSTTEAYNMFMAELDDISGGEWNTPRYLTRVAQNPAGALAQILNMSKEQNPPKKPFTYVRLALDWFQFETTGKCDSRVGFGLDAKCSGTQYLAFIAGNMEMAQATGLVDNESKARDPYQLSLVQLMKLLEKSSMNPTQEIKDAFLNPKAGRNFIKTPYMAVQYGGGKAALTGNKDFCDYVVNNLQIDITKLENFADLCVDAVHAALGEKINLFINKVQEAVQAKCAALNKPYFTYKHTDGQVVHKPCFPSRDICEAFSIRVDSQTRVIFGQQMENKPWTIRESNPTWEEFKRTFVVNYIQGIDALVARTVAKYAELEGLRGFTSIHDCFRCCLADAPRMMDVIRKAYIEVFVTNNQFESLSKQLGGIEMYHENIVTEELLNSEHAYYFCQ</sequence>
<dbReference type="SUPFAM" id="SSF56672">
    <property type="entry name" value="DNA/RNA polymerases"/>
    <property type="match status" value="1"/>
</dbReference>
<name>A0A7D0NEI5_9CAUD</name>
<protein>
    <submittedName>
        <fullName evidence="2">RNA polymerase</fullName>
    </submittedName>
</protein>
<dbReference type="InterPro" id="IPR043502">
    <property type="entry name" value="DNA/RNA_pol_sf"/>
</dbReference>
<accession>A0A7D0NEI5</accession>
<dbReference type="Gene3D" id="3.30.70.370">
    <property type="match status" value="1"/>
</dbReference>
<gene>
    <name evidence="2" type="ORF">AC4HA13_0002</name>
</gene>
<dbReference type="EMBL" id="MN136198">
    <property type="protein sequence ID" value="QEM42972.1"/>
    <property type="molecule type" value="Genomic_DNA"/>
</dbReference>